<feature type="compositionally biased region" description="Polar residues" evidence="1">
    <location>
        <begin position="43"/>
        <end position="54"/>
    </location>
</feature>
<name>A0A2U1LLU4_ARTAN</name>
<dbReference type="InterPro" id="IPR035437">
    <property type="entry name" value="SNase_OB-fold_sf"/>
</dbReference>
<dbReference type="Pfam" id="PF00565">
    <property type="entry name" value="SNase"/>
    <property type="match status" value="1"/>
</dbReference>
<comment type="caution">
    <text evidence="3">The sequence shown here is derived from an EMBL/GenBank/DDBJ whole genome shotgun (WGS) entry which is preliminary data.</text>
</comment>
<evidence type="ECO:0000256" key="1">
    <source>
        <dbReference type="SAM" id="MobiDB-lite"/>
    </source>
</evidence>
<gene>
    <name evidence="3" type="ORF">CTI12_AA381520</name>
</gene>
<dbReference type="Proteomes" id="UP000245207">
    <property type="component" value="Unassembled WGS sequence"/>
</dbReference>
<reference evidence="3 4" key="1">
    <citation type="journal article" date="2018" name="Mol. Plant">
        <title>The genome of Artemisia annua provides insight into the evolution of Asteraceae family and artemisinin biosynthesis.</title>
        <authorList>
            <person name="Shen Q."/>
            <person name="Zhang L."/>
            <person name="Liao Z."/>
            <person name="Wang S."/>
            <person name="Yan T."/>
            <person name="Shi P."/>
            <person name="Liu M."/>
            <person name="Fu X."/>
            <person name="Pan Q."/>
            <person name="Wang Y."/>
            <person name="Lv Z."/>
            <person name="Lu X."/>
            <person name="Zhang F."/>
            <person name="Jiang W."/>
            <person name="Ma Y."/>
            <person name="Chen M."/>
            <person name="Hao X."/>
            <person name="Li L."/>
            <person name="Tang Y."/>
            <person name="Lv G."/>
            <person name="Zhou Y."/>
            <person name="Sun X."/>
            <person name="Brodelius P.E."/>
            <person name="Rose J.K.C."/>
            <person name="Tang K."/>
        </authorList>
    </citation>
    <scope>NUCLEOTIDE SEQUENCE [LARGE SCALE GENOMIC DNA]</scope>
    <source>
        <strain evidence="4">cv. Huhao1</strain>
        <tissue evidence="3">Leaf</tissue>
    </source>
</reference>
<dbReference type="STRING" id="35608.A0A2U1LLU4"/>
<dbReference type="PANTHER" id="PTHR12302:SF2">
    <property type="entry name" value="STAPHYLOCOCCAL NUCLEASE DOMAIN-CONTAINING PROTEIN 1"/>
    <property type="match status" value="1"/>
</dbReference>
<organism evidence="3 4">
    <name type="scientific">Artemisia annua</name>
    <name type="common">Sweet wormwood</name>
    <dbReference type="NCBI Taxonomy" id="35608"/>
    <lineage>
        <taxon>Eukaryota</taxon>
        <taxon>Viridiplantae</taxon>
        <taxon>Streptophyta</taxon>
        <taxon>Embryophyta</taxon>
        <taxon>Tracheophyta</taxon>
        <taxon>Spermatophyta</taxon>
        <taxon>Magnoliopsida</taxon>
        <taxon>eudicotyledons</taxon>
        <taxon>Gunneridae</taxon>
        <taxon>Pentapetalae</taxon>
        <taxon>asterids</taxon>
        <taxon>campanulids</taxon>
        <taxon>Asterales</taxon>
        <taxon>Asteraceae</taxon>
        <taxon>Asteroideae</taxon>
        <taxon>Anthemideae</taxon>
        <taxon>Artemisiinae</taxon>
        <taxon>Artemisia</taxon>
    </lineage>
</organism>
<feature type="domain" description="TNase-like" evidence="2">
    <location>
        <begin position="56"/>
        <end position="148"/>
    </location>
</feature>
<protein>
    <submittedName>
        <fullName evidence="3">RNA-induced silencing complex, nuclease component Tudor-SN</fullName>
    </submittedName>
</protein>
<feature type="region of interest" description="Disordered" evidence="1">
    <location>
        <begin position="40"/>
        <end position="67"/>
    </location>
</feature>
<keyword evidence="4" id="KW-1185">Reference proteome</keyword>
<dbReference type="GO" id="GO:0005634">
    <property type="term" value="C:nucleus"/>
    <property type="evidence" value="ECO:0007669"/>
    <property type="project" value="TreeGrafter"/>
</dbReference>
<dbReference type="EMBL" id="PKPP01008708">
    <property type="protein sequence ID" value="PWA49969.1"/>
    <property type="molecule type" value="Genomic_DNA"/>
</dbReference>
<dbReference type="GO" id="GO:0004518">
    <property type="term" value="F:nuclease activity"/>
    <property type="evidence" value="ECO:0007669"/>
    <property type="project" value="TreeGrafter"/>
</dbReference>
<dbReference type="SUPFAM" id="SSF50199">
    <property type="entry name" value="Staphylococcal nuclease"/>
    <property type="match status" value="1"/>
</dbReference>
<evidence type="ECO:0000259" key="2">
    <source>
        <dbReference type="Pfam" id="PF00565"/>
    </source>
</evidence>
<dbReference type="GO" id="GO:0006402">
    <property type="term" value="P:mRNA catabolic process"/>
    <property type="evidence" value="ECO:0007669"/>
    <property type="project" value="TreeGrafter"/>
</dbReference>
<sequence length="178" mass="20173">MHLLASNKGKPMEAIVEQVCDGILLRVYMLPEFQFGQSPLMGRTTQEPTISNEVPTDEPNGDSKADFHRPLTSLNVHMFPEGIDNFSNMIRSVYYADGELDKDLAMELLENGYAKYVKWTPNLMEHDARMKLKAAKLQANRTKLRLWVNYVLPTTNTNVLCENFTGKVGITTLSILSY</sequence>
<dbReference type="OrthoDB" id="10023235at2759"/>
<evidence type="ECO:0000313" key="3">
    <source>
        <dbReference type="EMBL" id="PWA49969.1"/>
    </source>
</evidence>
<dbReference type="AlphaFoldDB" id="A0A2U1LLU4"/>
<proteinExistence type="predicted"/>
<dbReference type="GO" id="GO:0005829">
    <property type="term" value="C:cytosol"/>
    <property type="evidence" value="ECO:0007669"/>
    <property type="project" value="TreeGrafter"/>
</dbReference>
<dbReference type="GO" id="GO:0003723">
    <property type="term" value="F:RNA binding"/>
    <property type="evidence" value="ECO:0007669"/>
    <property type="project" value="TreeGrafter"/>
</dbReference>
<dbReference type="InterPro" id="IPR016071">
    <property type="entry name" value="Staphylococal_nuclease_OB-fold"/>
</dbReference>
<dbReference type="PANTHER" id="PTHR12302">
    <property type="entry name" value="EBNA2 BINDING PROTEIN P100"/>
    <property type="match status" value="1"/>
</dbReference>
<dbReference type="Gene3D" id="2.40.50.90">
    <property type="match status" value="1"/>
</dbReference>
<evidence type="ECO:0000313" key="4">
    <source>
        <dbReference type="Proteomes" id="UP000245207"/>
    </source>
</evidence>
<accession>A0A2U1LLU4</accession>